<evidence type="ECO:0000313" key="2">
    <source>
        <dbReference type="EMBL" id="PMD56645.1"/>
    </source>
</evidence>
<dbReference type="EMBL" id="KZ613848">
    <property type="protein sequence ID" value="PMD56645.1"/>
    <property type="molecule type" value="Genomic_DNA"/>
</dbReference>
<dbReference type="OrthoDB" id="3542848at2759"/>
<sequence>MGVINRPPIYLNAHPLPTPPRDLKHEVSELSVSECPRPGKKQRNTYEKLTPLHRSQDEHGNQGEGELVQDHMRGLSPEECDLYSSPELLEKQDEPKCNAHSKDFAACSPDLLKDWEEKLVAQSKDLGREAVPLDTEYKSGFNCLQNMGDSVMESLKRYQEWYRKKDQHIIFKNRAKKLLDKNWEIECKAMLHLFEATLRCRNCNECHLQETFIEKCNALKAGLEGVDSNTVDQALLDRIKDEARKMGGEHLAAVKESRCQGIKTVWQIGQTFSRDRADSGVDLANELETE</sequence>
<organism evidence="2 3">
    <name type="scientific">Hyaloscypha bicolor E</name>
    <dbReference type="NCBI Taxonomy" id="1095630"/>
    <lineage>
        <taxon>Eukaryota</taxon>
        <taxon>Fungi</taxon>
        <taxon>Dikarya</taxon>
        <taxon>Ascomycota</taxon>
        <taxon>Pezizomycotina</taxon>
        <taxon>Leotiomycetes</taxon>
        <taxon>Helotiales</taxon>
        <taxon>Hyaloscyphaceae</taxon>
        <taxon>Hyaloscypha</taxon>
        <taxon>Hyaloscypha bicolor</taxon>
    </lineage>
</organism>
<dbReference type="RefSeq" id="XP_024733549.1">
    <property type="nucleotide sequence ID" value="XM_024887863.1"/>
</dbReference>
<accession>A0A2J6T0V4</accession>
<dbReference type="InParanoid" id="A0A2J6T0V4"/>
<proteinExistence type="predicted"/>
<dbReference type="Proteomes" id="UP000235371">
    <property type="component" value="Unassembled WGS sequence"/>
</dbReference>
<gene>
    <name evidence="2" type="ORF">K444DRAFT_694306</name>
</gene>
<protein>
    <submittedName>
        <fullName evidence="2">Uncharacterized protein</fullName>
    </submittedName>
</protein>
<evidence type="ECO:0000256" key="1">
    <source>
        <dbReference type="SAM" id="MobiDB-lite"/>
    </source>
</evidence>
<name>A0A2J6T0V4_9HELO</name>
<dbReference type="AlphaFoldDB" id="A0A2J6T0V4"/>
<dbReference type="GeneID" id="36595939"/>
<feature type="region of interest" description="Disordered" evidence="1">
    <location>
        <begin position="1"/>
        <end position="64"/>
    </location>
</feature>
<reference evidence="2 3" key="1">
    <citation type="submission" date="2016-04" db="EMBL/GenBank/DDBJ databases">
        <title>A degradative enzymes factory behind the ericoid mycorrhizal symbiosis.</title>
        <authorList>
            <consortium name="DOE Joint Genome Institute"/>
            <person name="Martino E."/>
            <person name="Morin E."/>
            <person name="Grelet G."/>
            <person name="Kuo A."/>
            <person name="Kohler A."/>
            <person name="Daghino S."/>
            <person name="Barry K."/>
            <person name="Choi C."/>
            <person name="Cichocki N."/>
            <person name="Clum A."/>
            <person name="Copeland A."/>
            <person name="Hainaut M."/>
            <person name="Haridas S."/>
            <person name="Labutti K."/>
            <person name="Lindquist E."/>
            <person name="Lipzen A."/>
            <person name="Khouja H.-R."/>
            <person name="Murat C."/>
            <person name="Ohm R."/>
            <person name="Olson A."/>
            <person name="Spatafora J."/>
            <person name="Veneault-Fourrey C."/>
            <person name="Henrissat B."/>
            <person name="Grigoriev I."/>
            <person name="Martin F."/>
            <person name="Perotto S."/>
        </authorList>
    </citation>
    <scope>NUCLEOTIDE SEQUENCE [LARGE SCALE GENOMIC DNA]</scope>
    <source>
        <strain evidence="2 3">E</strain>
    </source>
</reference>
<keyword evidence="3" id="KW-1185">Reference proteome</keyword>
<evidence type="ECO:0000313" key="3">
    <source>
        <dbReference type="Proteomes" id="UP000235371"/>
    </source>
</evidence>